<sequence>MEHGDNVFIRVFRNQYLRKVIFQWVYYIHKYEKKTIGFRYNEISSVEWMIDNNYIGLLGYKLDRGFPLHFGKHGGEVALARSSKLDTPLFIRVYRYWVSNVKIYHIYLSDSTTIDIRHDGRSHFSSTLNRMIEIANFENIKFIIEAEYCNNYQQLFIDLELRQHYFRYISSDILLYILSLLFHLPQVEKILWIEKNMYKLQDNLSNYLETDDCSDTTMELLRLMLVTYKLLGVSKEEEGKDNGISIPYSNFKVLRKPKSNNATKLKLLYGLGLFSVDYISCSGKASLEFLDWIPSVIVKDDSSIVNIYQKLMNGVAESGDMRLVKHLLDIGYPWDANTLRMVAYNGRVDLFDRIYDESMIDKRIVLLACSGGKLKYKEGNMFDGIITVNTLSDRPLSIDYEKSNVNRSYIYNVQFEAVPVHTNKNQLDYICILKRLPTCSIYLALDCAFYTAAVSGSLEILKYLLSHLSHMSLVEKNRIIPIFLLSYAIKSGCADTLKYILDKVDCQTQQVKRNDLICLSLWCDIHLFSLFMEHPMRSVWFSDNLDQVLCYSSYNCSLEFAMTMSEVYCCQITPLDLYVSIMGRNHGVSKYIFHKLGGKLEYCQRALEYCALSGNQVMTRYLLSSVTVPTDYISNSNGMDIEIAILYNQPEIIKMILDKKSQMSQPLSFTFKFYQMAAKNRYLALEYLLTCKYVQPLTDISTILIIGKSSPTFLQYIPKEFAFSKLQNLKIAKIFAKSNLDTIHNIFRVFYSSADVINGLKSSNLFQILRYQVEESNLNALVNLNSISIFKYILANSDDIFIFSLNFQYIPIIDFLFSQLNSNSILKHKFKKFSDILGGRALKSLILKFKSIQNSLQNKN</sequence>
<dbReference type="InterPro" id="IPR036770">
    <property type="entry name" value="Ankyrin_rpt-contain_sf"/>
</dbReference>
<dbReference type="InParanoid" id="A0A152A7D8"/>
<dbReference type="SUPFAM" id="SSF48403">
    <property type="entry name" value="Ankyrin repeat"/>
    <property type="match status" value="1"/>
</dbReference>
<comment type="caution">
    <text evidence="1">The sequence shown here is derived from an EMBL/GenBank/DDBJ whole genome shotgun (WGS) entry which is preliminary data.</text>
</comment>
<evidence type="ECO:0000313" key="1">
    <source>
        <dbReference type="EMBL" id="KYR02116.1"/>
    </source>
</evidence>
<proteinExistence type="predicted"/>
<dbReference type="Proteomes" id="UP000076078">
    <property type="component" value="Unassembled WGS sequence"/>
</dbReference>
<accession>A0A152A7D8</accession>
<dbReference type="PANTHER" id="PTHR31550:SF10">
    <property type="entry name" value="PROTEIN KINASE DOMAIN-CONTAINING PROTEIN"/>
    <property type="match status" value="1"/>
</dbReference>
<keyword evidence="2" id="KW-1185">Reference proteome</keyword>
<gene>
    <name evidence="1" type="ORF">DLAC_11455</name>
</gene>
<organism evidence="1 2">
    <name type="scientific">Tieghemostelium lacteum</name>
    <name type="common">Slime mold</name>
    <name type="synonym">Dictyostelium lacteum</name>
    <dbReference type="NCBI Taxonomy" id="361077"/>
    <lineage>
        <taxon>Eukaryota</taxon>
        <taxon>Amoebozoa</taxon>
        <taxon>Evosea</taxon>
        <taxon>Eumycetozoa</taxon>
        <taxon>Dictyostelia</taxon>
        <taxon>Dictyosteliales</taxon>
        <taxon>Raperosteliaceae</taxon>
        <taxon>Tieghemostelium</taxon>
    </lineage>
</organism>
<evidence type="ECO:0000313" key="2">
    <source>
        <dbReference type="Proteomes" id="UP000076078"/>
    </source>
</evidence>
<dbReference type="Gene3D" id="1.25.40.20">
    <property type="entry name" value="Ankyrin repeat-containing domain"/>
    <property type="match status" value="1"/>
</dbReference>
<dbReference type="EMBL" id="LODT01000004">
    <property type="protein sequence ID" value="KYR02116.1"/>
    <property type="molecule type" value="Genomic_DNA"/>
</dbReference>
<evidence type="ECO:0008006" key="3">
    <source>
        <dbReference type="Google" id="ProtNLM"/>
    </source>
</evidence>
<dbReference type="AlphaFoldDB" id="A0A152A7D8"/>
<dbReference type="PANTHER" id="PTHR31550">
    <property type="entry name" value="ANKYRIN REPEAT PROTEIN-RELATED-RELATED"/>
    <property type="match status" value="1"/>
</dbReference>
<reference evidence="1 2" key="1">
    <citation type="submission" date="2015-12" db="EMBL/GenBank/DDBJ databases">
        <title>Dictyostelia acquired genes for synthesis and detection of signals that induce cell-type specialization by lateral gene transfer from prokaryotes.</title>
        <authorList>
            <person name="Gloeckner G."/>
            <person name="Schaap P."/>
        </authorList>
    </citation>
    <scope>NUCLEOTIDE SEQUENCE [LARGE SCALE GENOMIC DNA]</scope>
    <source>
        <strain evidence="1 2">TK</strain>
    </source>
</reference>
<protein>
    <recommendedName>
        <fullName evidence="3">Ankyrin repeat-containing protein</fullName>
    </recommendedName>
</protein>
<name>A0A152A7D8_TIELA</name>